<keyword evidence="11" id="KW-0175">Coiled coil</keyword>
<dbReference type="Pfam" id="PF02518">
    <property type="entry name" value="HATPase_c"/>
    <property type="match status" value="1"/>
</dbReference>
<dbReference type="InterPro" id="IPR011006">
    <property type="entry name" value="CheY-like_superfamily"/>
</dbReference>
<dbReference type="GO" id="GO:0032259">
    <property type="term" value="P:methylation"/>
    <property type="evidence" value="ECO:0007669"/>
    <property type="project" value="UniProtKB-KW"/>
</dbReference>
<dbReference type="Pfam" id="PF00989">
    <property type="entry name" value="PAS"/>
    <property type="match status" value="2"/>
</dbReference>
<reference evidence="19" key="1">
    <citation type="submission" date="2017-08" db="EMBL/GenBank/DDBJ databases">
        <authorList>
            <person name="Imhoff J.F."/>
            <person name="Rahn T."/>
            <person name="Kuenzel S."/>
            <person name="Neulinger S.C."/>
        </authorList>
    </citation>
    <scope>NUCLEOTIDE SEQUENCE</scope>
    <source>
        <strain evidence="19">DSM 11080</strain>
    </source>
</reference>
<dbReference type="Pfam" id="PF03705">
    <property type="entry name" value="CheR_N"/>
    <property type="match status" value="1"/>
</dbReference>
<dbReference type="Gene3D" id="1.10.155.10">
    <property type="entry name" value="Chemotaxis receptor methyltransferase CheR, N-terminal domain"/>
    <property type="match status" value="1"/>
</dbReference>
<evidence type="ECO:0000313" key="20">
    <source>
        <dbReference type="Proteomes" id="UP001296776"/>
    </source>
</evidence>
<evidence type="ECO:0008006" key="21">
    <source>
        <dbReference type="Google" id="ProtNLM"/>
    </source>
</evidence>
<dbReference type="InterPro" id="IPR035965">
    <property type="entry name" value="PAS-like_dom_sf"/>
</dbReference>
<name>A0AAJ0U4M2_9GAMM</name>
<dbReference type="InterPro" id="IPR001610">
    <property type="entry name" value="PAC"/>
</dbReference>
<keyword evidence="5" id="KW-0489">Methyltransferase</keyword>
<dbReference type="NCBIfam" id="TIGR00229">
    <property type="entry name" value="sensory_box"/>
    <property type="match status" value="2"/>
</dbReference>
<dbReference type="CDD" id="cd00082">
    <property type="entry name" value="HisKA"/>
    <property type="match status" value="1"/>
</dbReference>
<dbReference type="Pfam" id="PF08448">
    <property type="entry name" value="PAS_4"/>
    <property type="match status" value="1"/>
</dbReference>
<keyword evidence="3 9" id="KW-0145">Chemotaxis</keyword>
<dbReference type="Proteomes" id="UP001296776">
    <property type="component" value="Unassembled WGS sequence"/>
</dbReference>
<keyword evidence="20" id="KW-1185">Reference proteome</keyword>
<dbReference type="SUPFAM" id="SSF47384">
    <property type="entry name" value="Homodimeric domain of signal transducing histidine kinase"/>
    <property type="match status" value="1"/>
</dbReference>
<dbReference type="SMART" id="SM00448">
    <property type="entry name" value="REC"/>
    <property type="match status" value="1"/>
</dbReference>
<feature type="domain" description="CheR-type methyltransferase" evidence="18">
    <location>
        <begin position="224"/>
        <end position="481"/>
    </location>
</feature>
<keyword evidence="9" id="KW-0378">Hydrolase</keyword>
<feature type="domain" description="CheB-type methylesterase" evidence="17">
    <location>
        <begin position="18"/>
        <end position="201"/>
    </location>
</feature>
<evidence type="ECO:0000259" key="15">
    <source>
        <dbReference type="PROSITE" id="PS50112"/>
    </source>
</evidence>
<feature type="coiled-coil region" evidence="11">
    <location>
        <begin position="638"/>
        <end position="732"/>
    </location>
</feature>
<feature type="domain" description="PAC" evidence="16">
    <location>
        <begin position="1061"/>
        <end position="1113"/>
    </location>
</feature>
<evidence type="ECO:0000256" key="1">
    <source>
        <dbReference type="ARBA" id="ARBA00000085"/>
    </source>
</evidence>
<dbReference type="Gene3D" id="3.30.565.10">
    <property type="entry name" value="Histidine kinase-like ATPase, C-terminal domain"/>
    <property type="match status" value="1"/>
</dbReference>
<dbReference type="CDD" id="cd00130">
    <property type="entry name" value="PAS"/>
    <property type="match status" value="2"/>
</dbReference>
<dbReference type="Pfam" id="PF01339">
    <property type="entry name" value="CheB_methylest"/>
    <property type="match status" value="1"/>
</dbReference>
<evidence type="ECO:0000256" key="11">
    <source>
        <dbReference type="SAM" id="Coils"/>
    </source>
</evidence>
<dbReference type="InterPro" id="IPR013656">
    <property type="entry name" value="PAS_4"/>
</dbReference>
<dbReference type="InterPro" id="IPR005467">
    <property type="entry name" value="His_kinase_dom"/>
</dbReference>
<evidence type="ECO:0000256" key="7">
    <source>
        <dbReference type="ARBA" id="ARBA00022691"/>
    </source>
</evidence>
<dbReference type="SUPFAM" id="SSF47757">
    <property type="entry name" value="Chemotaxis receptor methyltransferase CheR, N-terminal domain"/>
    <property type="match status" value="1"/>
</dbReference>
<reference evidence="19" key="2">
    <citation type="journal article" date="2020" name="Microorganisms">
        <title>Osmotic Adaptation and Compatible Solute Biosynthesis of Phototrophic Bacteria as Revealed from Genome Analyses.</title>
        <authorList>
            <person name="Imhoff J.F."/>
            <person name="Rahn T."/>
            <person name="Kunzel S."/>
            <person name="Keller A."/>
            <person name="Neulinger S.C."/>
        </authorList>
    </citation>
    <scope>NUCLEOTIDE SEQUENCE</scope>
    <source>
        <strain evidence="19">DSM 11080</strain>
    </source>
</reference>
<dbReference type="GO" id="GO:0008984">
    <property type="term" value="F:protein-glutamate methylesterase activity"/>
    <property type="evidence" value="ECO:0007669"/>
    <property type="project" value="InterPro"/>
</dbReference>
<evidence type="ECO:0000259" key="14">
    <source>
        <dbReference type="PROSITE" id="PS50110"/>
    </source>
</evidence>
<dbReference type="InterPro" id="IPR003594">
    <property type="entry name" value="HATPase_dom"/>
</dbReference>
<dbReference type="InterPro" id="IPR036804">
    <property type="entry name" value="CheR_N_sf"/>
</dbReference>
<dbReference type="Gene3D" id="3.40.50.2300">
    <property type="match status" value="1"/>
</dbReference>
<dbReference type="GO" id="GO:0000156">
    <property type="term" value="F:phosphorelay response regulator activity"/>
    <property type="evidence" value="ECO:0007669"/>
    <property type="project" value="InterPro"/>
</dbReference>
<dbReference type="InterPro" id="IPR022642">
    <property type="entry name" value="CheR_C"/>
</dbReference>
<dbReference type="GO" id="GO:0005737">
    <property type="term" value="C:cytoplasm"/>
    <property type="evidence" value="ECO:0007669"/>
    <property type="project" value="InterPro"/>
</dbReference>
<evidence type="ECO:0000256" key="5">
    <source>
        <dbReference type="ARBA" id="ARBA00022603"/>
    </source>
</evidence>
<dbReference type="CDD" id="cd16434">
    <property type="entry name" value="CheB-CheR_fusion"/>
    <property type="match status" value="1"/>
</dbReference>
<dbReference type="SUPFAM" id="SSF53335">
    <property type="entry name" value="S-adenosyl-L-methionine-dependent methyltransferases"/>
    <property type="match status" value="1"/>
</dbReference>
<keyword evidence="4 10" id="KW-0597">Phosphoprotein</keyword>
<evidence type="ECO:0000256" key="8">
    <source>
        <dbReference type="ARBA" id="ARBA00022777"/>
    </source>
</evidence>
<feature type="active site" evidence="9">
    <location>
        <position position="143"/>
    </location>
</feature>
<dbReference type="Gene3D" id="3.40.50.180">
    <property type="entry name" value="Methylesterase CheB, C-terminal domain"/>
    <property type="match status" value="1"/>
</dbReference>
<dbReference type="GO" id="GO:0005886">
    <property type="term" value="C:plasma membrane"/>
    <property type="evidence" value="ECO:0007669"/>
    <property type="project" value="UniProtKB-ARBA"/>
</dbReference>
<dbReference type="InterPro" id="IPR050903">
    <property type="entry name" value="Bact_Chemotaxis_MeTrfase"/>
</dbReference>
<evidence type="ECO:0000256" key="4">
    <source>
        <dbReference type="ARBA" id="ARBA00022553"/>
    </source>
</evidence>
<dbReference type="InterPro" id="IPR013767">
    <property type="entry name" value="PAS_fold"/>
</dbReference>
<dbReference type="InterPro" id="IPR035909">
    <property type="entry name" value="CheB_C"/>
</dbReference>
<dbReference type="PROSITE" id="PS50109">
    <property type="entry name" value="HIS_KIN"/>
    <property type="match status" value="1"/>
</dbReference>
<dbReference type="PRINTS" id="PR00996">
    <property type="entry name" value="CHERMTFRASE"/>
</dbReference>
<evidence type="ECO:0000256" key="9">
    <source>
        <dbReference type="PROSITE-ProRule" id="PRU00050"/>
    </source>
</evidence>
<dbReference type="GO" id="GO:0006355">
    <property type="term" value="P:regulation of DNA-templated transcription"/>
    <property type="evidence" value="ECO:0007669"/>
    <property type="project" value="InterPro"/>
</dbReference>
<evidence type="ECO:0000256" key="3">
    <source>
        <dbReference type="ARBA" id="ARBA00022500"/>
    </source>
</evidence>
<feature type="domain" description="Response regulatory" evidence="14">
    <location>
        <begin position="1533"/>
        <end position="1647"/>
    </location>
</feature>
<feature type="region of interest" description="Disordered" evidence="12">
    <location>
        <begin position="1483"/>
        <end position="1529"/>
    </location>
</feature>
<evidence type="ECO:0000313" key="19">
    <source>
        <dbReference type="EMBL" id="MBK1705203.1"/>
    </source>
</evidence>
<evidence type="ECO:0000256" key="6">
    <source>
        <dbReference type="ARBA" id="ARBA00022679"/>
    </source>
</evidence>
<comment type="catalytic activity">
    <reaction evidence="1">
        <text>ATP + protein L-histidine = ADP + protein N-phospho-L-histidine.</text>
        <dbReference type="EC" id="2.7.13.3"/>
    </reaction>
</comment>
<dbReference type="FunFam" id="3.30.565.10:FF:000006">
    <property type="entry name" value="Sensor histidine kinase WalK"/>
    <property type="match status" value="1"/>
</dbReference>
<feature type="domain" description="PAC" evidence="16">
    <location>
        <begin position="1187"/>
        <end position="1242"/>
    </location>
</feature>
<gene>
    <name evidence="19" type="ORF">CKO40_11785</name>
</gene>
<dbReference type="InterPro" id="IPR003661">
    <property type="entry name" value="HisK_dim/P_dom"/>
</dbReference>
<organism evidence="19 20">
    <name type="scientific">Halochromatium glycolicum</name>
    <dbReference type="NCBI Taxonomy" id="85075"/>
    <lineage>
        <taxon>Bacteria</taxon>
        <taxon>Pseudomonadati</taxon>
        <taxon>Pseudomonadota</taxon>
        <taxon>Gammaproteobacteria</taxon>
        <taxon>Chromatiales</taxon>
        <taxon>Chromatiaceae</taxon>
        <taxon>Halochromatium</taxon>
    </lineage>
</organism>
<dbReference type="SUPFAM" id="SSF55785">
    <property type="entry name" value="PYP-like sensor domain (PAS domain)"/>
    <property type="match status" value="4"/>
</dbReference>
<dbReference type="CDD" id="cd00075">
    <property type="entry name" value="HATPase"/>
    <property type="match status" value="1"/>
</dbReference>
<dbReference type="Pfam" id="PF13596">
    <property type="entry name" value="PAS_10"/>
    <property type="match status" value="1"/>
</dbReference>
<dbReference type="SMART" id="SM00388">
    <property type="entry name" value="HisKA"/>
    <property type="match status" value="1"/>
</dbReference>
<comment type="catalytic activity">
    <reaction evidence="2">
        <text>L-glutamyl-[protein] + S-adenosyl-L-methionine = [protein]-L-glutamate 5-O-methyl ester + S-adenosyl-L-homocysteine</text>
        <dbReference type="Rhea" id="RHEA:24452"/>
        <dbReference type="Rhea" id="RHEA-COMP:10208"/>
        <dbReference type="Rhea" id="RHEA-COMP:10311"/>
        <dbReference type="ChEBI" id="CHEBI:29973"/>
        <dbReference type="ChEBI" id="CHEBI:57856"/>
        <dbReference type="ChEBI" id="CHEBI:59789"/>
        <dbReference type="ChEBI" id="CHEBI:82795"/>
        <dbReference type="EC" id="2.1.1.80"/>
    </reaction>
</comment>
<dbReference type="SUPFAM" id="SSF52738">
    <property type="entry name" value="Methylesterase CheB, C-terminal domain"/>
    <property type="match status" value="1"/>
</dbReference>
<dbReference type="SUPFAM" id="SSF52172">
    <property type="entry name" value="CheY-like"/>
    <property type="match status" value="1"/>
</dbReference>
<protein>
    <recommendedName>
        <fullName evidence="21">Two-component system, chemotaxis family, CheB/CheR fusion protein</fullName>
    </recommendedName>
</protein>
<evidence type="ECO:0000256" key="10">
    <source>
        <dbReference type="PROSITE-ProRule" id="PRU00169"/>
    </source>
</evidence>
<dbReference type="SMART" id="SM00086">
    <property type="entry name" value="PAC"/>
    <property type="match status" value="3"/>
</dbReference>
<proteinExistence type="predicted"/>
<dbReference type="InterPro" id="IPR000780">
    <property type="entry name" value="CheR_MeTrfase"/>
</dbReference>
<evidence type="ECO:0000259" key="13">
    <source>
        <dbReference type="PROSITE" id="PS50109"/>
    </source>
</evidence>
<feature type="active site" evidence="9">
    <location>
        <position position="51"/>
    </location>
</feature>
<dbReference type="InterPro" id="IPR001789">
    <property type="entry name" value="Sig_transdc_resp-reg_receiver"/>
</dbReference>
<keyword evidence="8" id="KW-0418">Kinase</keyword>
<comment type="caution">
    <text evidence="19">The sequence shown here is derived from an EMBL/GenBank/DDBJ whole genome shotgun (WGS) entry which is preliminary data.</text>
</comment>
<dbReference type="PROSITE" id="PS50113">
    <property type="entry name" value="PAC"/>
    <property type="match status" value="3"/>
</dbReference>
<evidence type="ECO:0000259" key="16">
    <source>
        <dbReference type="PROSITE" id="PS50113"/>
    </source>
</evidence>
<dbReference type="Pfam" id="PF00072">
    <property type="entry name" value="Response_reg"/>
    <property type="match status" value="1"/>
</dbReference>
<dbReference type="PROSITE" id="PS50123">
    <property type="entry name" value="CHER"/>
    <property type="match status" value="1"/>
</dbReference>
<evidence type="ECO:0000256" key="2">
    <source>
        <dbReference type="ARBA" id="ARBA00001541"/>
    </source>
</evidence>
<accession>A0AAJ0U4M2</accession>
<feature type="domain" description="PAS" evidence="15">
    <location>
        <begin position="846"/>
        <end position="916"/>
    </location>
</feature>
<dbReference type="Gene3D" id="3.30.450.20">
    <property type="entry name" value="PAS domain"/>
    <property type="match status" value="4"/>
</dbReference>
<dbReference type="InterPro" id="IPR036890">
    <property type="entry name" value="HATPase_C_sf"/>
</dbReference>
<dbReference type="Gene3D" id="3.40.50.150">
    <property type="entry name" value="Vaccinia Virus protein VP39"/>
    <property type="match status" value="1"/>
</dbReference>
<keyword evidence="7" id="KW-0949">S-adenosyl-L-methionine</keyword>
<dbReference type="PROSITE" id="PS50110">
    <property type="entry name" value="RESPONSE_REGULATORY"/>
    <property type="match status" value="1"/>
</dbReference>
<dbReference type="InterPro" id="IPR036097">
    <property type="entry name" value="HisK_dim/P_sf"/>
</dbReference>
<dbReference type="InterPro" id="IPR022641">
    <property type="entry name" value="CheR_N"/>
</dbReference>
<dbReference type="PANTHER" id="PTHR24422">
    <property type="entry name" value="CHEMOTAXIS PROTEIN METHYLTRANSFERASE"/>
    <property type="match status" value="1"/>
</dbReference>
<feature type="compositionally biased region" description="Basic and acidic residues" evidence="12">
    <location>
        <begin position="1483"/>
        <end position="1492"/>
    </location>
</feature>
<keyword evidence="6" id="KW-0808">Transferase</keyword>
<dbReference type="SMART" id="SM00091">
    <property type="entry name" value="PAS"/>
    <property type="match status" value="4"/>
</dbReference>
<dbReference type="PROSITE" id="PS50122">
    <property type="entry name" value="CHEB"/>
    <property type="match status" value="1"/>
</dbReference>
<feature type="modified residue" description="4-aspartylphosphate" evidence="10">
    <location>
        <position position="1582"/>
    </location>
</feature>
<dbReference type="Pfam" id="PF00512">
    <property type="entry name" value="HisKA"/>
    <property type="match status" value="1"/>
</dbReference>
<evidence type="ECO:0000259" key="18">
    <source>
        <dbReference type="PROSITE" id="PS50123"/>
    </source>
</evidence>
<dbReference type="EMBL" id="NRSJ01000019">
    <property type="protein sequence ID" value="MBK1705203.1"/>
    <property type="molecule type" value="Genomic_DNA"/>
</dbReference>
<dbReference type="SMART" id="SM00387">
    <property type="entry name" value="HATPase_c"/>
    <property type="match status" value="1"/>
</dbReference>
<evidence type="ECO:0000259" key="17">
    <source>
        <dbReference type="PROSITE" id="PS50122"/>
    </source>
</evidence>
<dbReference type="GO" id="GO:0008983">
    <property type="term" value="F:protein-glutamate O-methyltransferase activity"/>
    <property type="evidence" value="ECO:0007669"/>
    <property type="project" value="UniProtKB-EC"/>
</dbReference>
<dbReference type="PROSITE" id="PS50112">
    <property type="entry name" value="PAS"/>
    <property type="match status" value="2"/>
</dbReference>
<dbReference type="InterPro" id="IPR000700">
    <property type="entry name" value="PAS-assoc_C"/>
</dbReference>
<feature type="active site" evidence="9">
    <location>
        <position position="24"/>
    </location>
</feature>
<dbReference type="SMART" id="SM00138">
    <property type="entry name" value="MeTrc"/>
    <property type="match status" value="1"/>
</dbReference>
<dbReference type="PANTHER" id="PTHR24422:SF27">
    <property type="entry name" value="PROTEIN-GLUTAMATE O-METHYLTRANSFERASE"/>
    <property type="match status" value="1"/>
</dbReference>
<feature type="domain" description="PAC" evidence="16">
    <location>
        <begin position="918"/>
        <end position="970"/>
    </location>
</feature>
<dbReference type="GO" id="GO:0000155">
    <property type="term" value="F:phosphorelay sensor kinase activity"/>
    <property type="evidence" value="ECO:0007669"/>
    <property type="project" value="InterPro"/>
</dbReference>
<feature type="domain" description="Histidine kinase" evidence="13">
    <location>
        <begin position="1260"/>
        <end position="1478"/>
    </location>
</feature>
<dbReference type="InterPro" id="IPR000673">
    <property type="entry name" value="Sig_transdc_resp-reg_Me-estase"/>
</dbReference>
<sequence length="1648" mass="181866">MEERVNADTATNPQRFPIVGIGASAGGLEAVRSLFEAMPADLGAGYVLVQHLHPEHESMMSDLVARSTALPVVQVEDEMPVLPDRLHVIPPNTALTIDEGMLRLTAPRARRGLRMPVDDFFSSLAEDQQEWAIGILLSGTGSDGTAGVGLLKIRGGMLMVQEPSDAAYDGMPRSAIATGQVDYVLPVAKMPATLAAYLEHLRGGGIGLPRDAANEPATQHIIGLIRARQGHDLSWYKPSTLRRRLLRRMALKQINSLDEYVRLLNEDDAELLALTKDLLISVTAFFRDAEAWDELAANALPELLEQRGPDEPLRAWVPGCATGEEAYSLAMLLIEALEADGRVNQVLVFATDVDRDALEVARAGRYPESLVADVDPVRLERFFVREGDHYRVKKFVRERVIIAPQDLLADPPFSNIDLVSCRNLLIYVDGDYQLRLIRLFHFALVDGGFLFLGSAENLAGQERLFTTLSSKWRIYRRRDVDLRSALAFSDAGRHPLSRGLGAGSSARRHKSGYGPWTEQVLLERFTPPAVLVDDQGEVLYYHGDVRRYLGPRTGDPSNEVLRLVDEGLRSKLRGALRDAAASGGPVVAEDAQVVGQDEVWEPVRITVTPLTEPETNRAQRLITFETVPLRAGFRPEVAARERSQVDVLAQELESTRHELTTTIQESEAVNEELKASNEEVMSMNEELQSSNQELETSKEELQSLNQELTTLNNQLEVKIQELEQTNDDVTNLLFSTNIATLFLDQGLRVRRYTPVATQLMRLIPSDIGRPITDIVRSIDDPDLIDDAQAVLAGEERPAREIRSDSGEWYLRRLHPYRTERVPISGVVVTFTEMTARKQAELALAESEAALRRIADAMPALIARVNPELRYTFNNAAYADWFGVSPESLVGTAVADLVGDETFGIVRGELQRALAGETVRFDSWLPYREAGQRYCHVIYIPDRRENGEIIGVFVLVSDLTERHRNQQAIERLNAENRARANELQALFDAAPAGIFVARDPACESIAMNDAAAHLLGLPQHANPSLSRADASALTDRVRQRGQALAADELPMQVAARTGEPVNGIEIEILLDDGAIKEVVGAAAPLFDEAGAVSGAIGILTDVSSLKAAERRYRQTLERLKTHIENSPVAALEWDDRQRILRWSPAAERLFGWTEAEAMSRSLDELGLFMDDDRAEVVSMLSRLFTRETERNRGLYQNRVKGGGERWCEWCNSALRDPDGHLVSVLSLALDVTEHQKLEADLLDQAQRLEELDRRKNEFLSMLGHELRNPLAPVRNALDRLALAEADVTAQRTALELIDRQVRHIERLVHDLLDVARINRGAIELIRAPRDLRELLQESLQAMDANIRERRHRLEAELPDAPVPVDADETRLVQVFSNLLHNAAKYTDDGGHILVRLGTDQRSAQVCIQDDGRGMEPEAVQWLFDAFSQGPRSLDRADGGLGLGLTLVKQLVELHGGSVEAHSDGLQRGSTFRVYLPLADIDASKLHERAEPEQRSSAGAPTDETRADVRHGNQCRGQRSSGGAPTDEGAAQGHRVLVVDDNTEVLDSAIMLLNAMGYEASGVSTGEAALAAIHEAPPDLVLLDIGLPEMDGIEVARRLAAMPERAALKLVAVSGYAASSLGEDAGLFDDHLLKPAGREALKSVLPSTGR</sequence>
<dbReference type="SUPFAM" id="SSF55874">
    <property type="entry name" value="ATPase domain of HSP90 chaperone/DNA topoisomerase II/histidine kinase"/>
    <property type="match status" value="1"/>
</dbReference>
<evidence type="ECO:0000256" key="12">
    <source>
        <dbReference type="SAM" id="MobiDB-lite"/>
    </source>
</evidence>
<dbReference type="InterPro" id="IPR000014">
    <property type="entry name" value="PAS"/>
</dbReference>
<dbReference type="Pfam" id="PF01739">
    <property type="entry name" value="CheR"/>
    <property type="match status" value="1"/>
</dbReference>
<dbReference type="Gene3D" id="1.10.287.130">
    <property type="match status" value="1"/>
</dbReference>
<dbReference type="GO" id="GO:0006935">
    <property type="term" value="P:chemotaxis"/>
    <property type="evidence" value="ECO:0007669"/>
    <property type="project" value="UniProtKB-UniRule"/>
</dbReference>
<dbReference type="InterPro" id="IPR029063">
    <property type="entry name" value="SAM-dependent_MTases_sf"/>
</dbReference>
<feature type="domain" description="PAS" evidence="15">
    <location>
        <begin position="1114"/>
        <end position="1186"/>
    </location>
</feature>